<accession>A0A6B0RXW5</accession>
<dbReference type="PANTHER" id="PTHR11545">
    <property type="entry name" value="RIBOSOMAL PROTEIN L13"/>
    <property type="match status" value="1"/>
</dbReference>
<dbReference type="GO" id="GO:0017148">
    <property type="term" value="P:negative regulation of translation"/>
    <property type="evidence" value="ECO:0007669"/>
    <property type="project" value="TreeGrafter"/>
</dbReference>
<dbReference type="GO" id="GO:0003735">
    <property type="term" value="F:structural constituent of ribosome"/>
    <property type="evidence" value="ECO:0007669"/>
    <property type="project" value="InterPro"/>
</dbReference>
<evidence type="ECO:0000256" key="1">
    <source>
        <dbReference type="ARBA" id="ARBA00006227"/>
    </source>
</evidence>
<dbReference type="SUPFAM" id="SSF52161">
    <property type="entry name" value="Ribosomal protein L13"/>
    <property type="match status" value="1"/>
</dbReference>
<organism evidence="4 5">
    <name type="scientific">Bos mutus</name>
    <name type="common">wild yak</name>
    <dbReference type="NCBI Taxonomy" id="72004"/>
    <lineage>
        <taxon>Eukaryota</taxon>
        <taxon>Metazoa</taxon>
        <taxon>Chordata</taxon>
        <taxon>Craniata</taxon>
        <taxon>Vertebrata</taxon>
        <taxon>Euteleostomi</taxon>
        <taxon>Mammalia</taxon>
        <taxon>Eutheria</taxon>
        <taxon>Laurasiatheria</taxon>
        <taxon>Artiodactyla</taxon>
        <taxon>Ruminantia</taxon>
        <taxon>Pecora</taxon>
        <taxon>Bovidae</taxon>
        <taxon>Bovinae</taxon>
        <taxon>Bos</taxon>
    </lineage>
</organism>
<keyword evidence="3" id="KW-0687">Ribonucleoprotein</keyword>
<dbReference type="AlphaFoldDB" id="A0A6B0RXW5"/>
<keyword evidence="2" id="KW-0689">Ribosomal protein</keyword>
<dbReference type="GO" id="GO:0022625">
    <property type="term" value="C:cytosolic large ribosomal subunit"/>
    <property type="evidence" value="ECO:0007669"/>
    <property type="project" value="TreeGrafter"/>
</dbReference>
<dbReference type="Gene3D" id="3.90.1180.10">
    <property type="entry name" value="Ribosomal protein L13"/>
    <property type="match status" value="1"/>
</dbReference>
<comment type="similarity">
    <text evidence="1">Belongs to the universal ribosomal protein uL13 family.</text>
</comment>
<dbReference type="Proteomes" id="UP000322234">
    <property type="component" value="Unassembled WGS sequence"/>
</dbReference>
<name>A0A6B0RXW5_9CETA</name>
<dbReference type="PANTHER" id="PTHR11545:SF3">
    <property type="entry name" value="LARGE RIBOSOMAL SUBUNIT PROTEIN UL13"/>
    <property type="match status" value="1"/>
</dbReference>
<dbReference type="GO" id="GO:0006412">
    <property type="term" value="P:translation"/>
    <property type="evidence" value="ECO:0007669"/>
    <property type="project" value="InterPro"/>
</dbReference>
<gene>
    <name evidence="4" type="ORF">E5288_WYG022409</name>
</gene>
<sequence>MEVPGLDLFRRPLDTNPSNGPFQFWVPKHIFRHTVQDLLPYKIKHDQETLEHLKVFDKTKQMIISVQICVSEATSRFACLGYLTYESGWKYQVVTNTLEKKKYEAKNHYRKK</sequence>
<comment type="caution">
    <text evidence="4">The sequence shown here is derived from an EMBL/GenBank/DDBJ whole genome shotgun (WGS) entry which is preliminary data.</text>
</comment>
<dbReference type="GO" id="GO:0003729">
    <property type="term" value="F:mRNA binding"/>
    <property type="evidence" value="ECO:0007669"/>
    <property type="project" value="TreeGrafter"/>
</dbReference>
<evidence type="ECO:0000313" key="4">
    <source>
        <dbReference type="EMBL" id="MXQ94452.1"/>
    </source>
</evidence>
<evidence type="ECO:0000256" key="3">
    <source>
        <dbReference type="ARBA" id="ARBA00023274"/>
    </source>
</evidence>
<reference evidence="4" key="1">
    <citation type="submission" date="2019-10" db="EMBL/GenBank/DDBJ databases">
        <title>The sequence and de novo assembly of the wild yak genome.</title>
        <authorList>
            <person name="Liu Y."/>
        </authorList>
    </citation>
    <scope>NUCLEOTIDE SEQUENCE [LARGE SCALE GENOMIC DNA]</scope>
    <source>
        <strain evidence="4">WY2019</strain>
    </source>
</reference>
<keyword evidence="5" id="KW-1185">Reference proteome</keyword>
<dbReference type="InterPro" id="IPR036899">
    <property type="entry name" value="Ribosomal_uL13_sf"/>
</dbReference>
<evidence type="ECO:0000313" key="5">
    <source>
        <dbReference type="Proteomes" id="UP000322234"/>
    </source>
</evidence>
<protein>
    <submittedName>
        <fullName evidence="4">Uncharacterized protein</fullName>
    </submittedName>
</protein>
<evidence type="ECO:0000256" key="2">
    <source>
        <dbReference type="ARBA" id="ARBA00022980"/>
    </source>
</evidence>
<proteinExistence type="inferred from homology"/>
<dbReference type="InterPro" id="IPR005822">
    <property type="entry name" value="Ribosomal_uL13"/>
</dbReference>
<dbReference type="EMBL" id="VBQZ03000111">
    <property type="protein sequence ID" value="MXQ94452.1"/>
    <property type="molecule type" value="Genomic_DNA"/>
</dbReference>